<protein>
    <recommendedName>
        <fullName evidence="4">Retrotransposon gag domain-containing protein</fullName>
    </recommendedName>
</protein>
<evidence type="ECO:0000313" key="3">
    <source>
        <dbReference type="Proteomes" id="UP001311915"/>
    </source>
</evidence>
<feature type="compositionally biased region" description="Basic residues" evidence="1">
    <location>
        <begin position="219"/>
        <end position="231"/>
    </location>
</feature>
<dbReference type="Proteomes" id="UP001311915">
    <property type="component" value="Unassembled WGS sequence"/>
</dbReference>
<dbReference type="PANTHER" id="PTHR33223">
    <property type="entry name" value="CCHC-TYPE DOMAIN-CONTAINING PROTEIN"/>
    <property type="match status" value="1"/>
</dbReference>
<dbReference type="PANTHER" id="PTHR33223:SF8">
    <property type="entry name" value="OS04G0172440 PROTEIN"/>
    <property type="match status" value="1"/>
</dbReference>
<name>A0AAV9M9T7_9SOLN</name>
<evidence type="ECO:0008006" key="4">
    <source>
        <dbReference type="Google" id="ProtNLM"/>
    </source>
</evidence>
<proteinExistence type="predicted"/>
<keyword evidence="3" id="KW-1185">Reference proteome</keyword>
<gene>
    <name evidence="2" type="ORF">R3W88_008408</name>
</gene>
<feature type="region of interest" description="Disordered" evidence="1">
    <location>
        <begin position="206"/>
        <end position="259"/>
    </location>
</feature>
<sequence>MKEEIAKLIKELDYSSEDVGLNYENLCIHPNFNLPERFKVSKFVTFNGTGNPLAHLKVYCDQLVGVGKNEALLMRLFSRSLNGEALEWFTSQEFKQWTSWNALAKDFNERFRHNIEAAPDQYALRWRKEAARVKPPMSEREITEMFIRTQKPEYYERMLCMMGQKFVEIVKVGEALGDGFKTGKVTNLIALRANDKATRISEMNMSKGEEEEVSMVTATHKRSTPQKKYRNHNVNEKKFPRPNFRKAPKVFTPLRESQT</sequence>
<evidence type="ECO:0000256" key="1">
    <source>
        <dbReference type="SAM" id="MobiDB-lite"/>
    </source>
</evidence>
<evidence type="ECO:0000313" key="2">
    <source>
        <dbReference type="EMBL" id="KAK4734147.1"/>
    </source>
</evidence>
<organism evidence="2 3">
    <name type="scientific">Solanum pinnatisectum</name>
    <name type="common">tansyleaf nightshade</name>
    <dbReference type="NCBI Taxonomy" id="50273"/>
    <lineage>
        <taxon>Eukaryota</taxon>
        <taxon>Viridiplantae</taxon>
        <taxon>Streptophyta</taxon>
        <taxon>Embryophyta</taxon>
        <taxon>Tracheophyta</taxon>
        <taxon>Spermatophyta</taxon>
        <taxon>Magnoliopsida</taxon>
        <taxon>eudicotyledons</taxon>
        <taxon>Gunneridae</taxon>
        <taxon>Pentapetalae</taxon>
        <taxon>asterids</taxon>
        <taxon>lamiids</taxon>
        <taxon>Solanales</taxon>
        <taxon>Solanaceae</taxon>
        <taxon>Solanoideae</taxon>
        <taxon>Solaneae</taxon>
        <taxon>Solanum</taxon>
    </lineage>
</organism>
<dbReference type="EMBL" id="JAWPEI010000002">
    <property type="protein sequence ID" value="KAK4734147.1"/>
    <property type="molecule type" value="Genomic_DNA"/>
</dbReference>
<comment type="caution">
    <text evidence="2">The sequence shown here is derived from an EMBL/GenBank/DDBJ whole genome shotgun (WGS) entry which is preliminary data.</text>
</comment>
<reference evidence="2 3" key="1">
    <citation type="submission" date="2023-10" db="EMBL/GenBank/DDBJ databases">
        <title>Genome-Wide Identification Analysis in wild type Solanum Pinnatisectum Reveals Some Genes Defensing Phytophthora Infestans.</title>
        <authorList>
            <person name="Sun C."/>
        </authorList>
    </citation>
    <scope>NUCLEOTIDE SEQUENCE [LARGE SCALE GENOMIC DNA]</scope>
    <source>
        <strain evidence="2">LQN</strain>
        <tissue evidence="2">Leaf</tissue>
    </source>
</reference>
<accession>A0AAV9M9T7</accession>
<dbReference type="AlphaFoldDB" id="A0AAV9M9T7"/>